<organism evidence="2 3">
    <name type="scientific">Mytilus edulis</name>
    <name type="common">Blue mussel</name>
    <dbReference type="NCBI Taxonomy" id="6550"/>
    <lineage>
        <taxon>Eukaryota</taxon>
        <taxon>Metazoa</taxon>
        <taxon>Spiralia</taxon>
        <taxon>Lophotrochozoa</taxon>
        <taxon>Mollusca</taxon>
        <taxon>Bivalvia</taxon>
        <taxon>Autobranchia</taxon>
        <taxon>Pteriomorphia</taxon>
        <taxon>Mytilida</taxon>
        <taxon>Mytiloidea</taxon>
        <taxon>Mytilidae</taxon>
        <taxon>Mytilinae</taxon>
        <taxon>Mytilus</taxon>
    </lineage>
</organism>
<evidence type="ECO:0000313" key="2">
    <source>
        <dbReference type="EMBL" id="CAG2240912.1"/>
    </source>
</evidence>
<name>A0A8S3U4W6_MYTED</name>
<dbReference type="OrthoDB" id="840771at2759"/>
<dbReference type="PROSITE" id="PS50011">
    <property type="entry name" value="PROTEIN_KINASE_DOM"/>
    <property type="match status" value="1"/>
</dbReference>
<reference evidence="2" key="1">
    <citation type="submission" date="2021-03" db="EMBL/GenBank/DDBJ databases">
        <authorList>
            <person name="Bekaert M."/>
        </authorList>
    </citation>
    <scope>NUCLEOTIDE SEQUENCE</scope>
</reference>
<dbReference type="Gene3D" id="1.10.510.10">
    <property type="entry name" value="Transferase(Phosphotransferase) domain 1"/>
    <property type="match status" value="1"/>
</dbReference>
<dbReference type="GO" id="GO:0004674">
    <property type="term" value="F:protein serine/threonine kinase activity"/>
    <property type="evidence" value="ECO:0007669"/>
    <property type="project" value="TreeGrafter"/>
</dbReference>
<dbReference type="InterPro" id="IPR008271">
    <property type="entry name" value="Ser/Thr_kinase_AS"/>
</dbReference>
<sequence length="271" mass="31057">MEYFSHYAVATVDLRRYSGARKWEGRFARVHEIEMFNEGKWVKAVVKTMVQPLTTDDSLIQLTEVDSLRKPRRLGSEEKTNCTMRKSTELEQNGAEEILFKHNVRVLAGLTHVHAEGYLHRDLKMSNVLVKNEVAKISDAGLLQLNGHTFTASCMTIPTTVAPEVFKNKYCDDAESDVYSIGILMWELYYCRPAFTSICQETSSVEQMEEYKPDVTDVTEFIGRIQKGLRPVFDKHQPVPKLVDLMTKCWSADMIKRPTANMVLIELENLI</sequence>
<dbReference type="Pfam" id="PF00069">
    <property type="entry name" value="Pkinase"/>
    <property type="match status" value="1"/>
</dbReference>
<dbReference type="PANTHER" id="PTHR44329:SF214">
    <property type="entry name" value="PROTEIN KINASE DOMAIN-CONTAINING PROTEIN"/>
    <property type="match status" value="1"/>
</dbReference>
<feature type="domain" description="Protein kinase" evidence="1">
    <location>
        <begin position="1"/>
        <end position="271"/>
    </location>
</feature>
<dbReference type="SMART" id="SM00220">
    <property type="entry name" value="S_TKc"/>
    <property type="match status" value="1"/>
</dbReference>
<dbReference type="EMBL" id="CAJPWZ010002578">
    <property type="protein sequence ID" value="CAG2240912.1"/>
    <property type="molecule type" value="Genomic_DNA"/>
</dbReference>
<dbReference type="InterPro" id="IPR051681">
    <property type="entry name" value="Ser/Thr_Kinases-Pseudokinases"/>
</dbReference>
<keyword evidence="3" id="KW-1185">Reference proteome</keyword>
<evidence type="ECO:0000259" key="1">
    <source>
        <dbReference type="PROSITE" id="PS50011"/>
    </source>
</evidence>
<gene>
    <name evidence="2" type="ORF">MEDL_53177</name>
</gene>
<protein>
    <recommendedName>
        <fullName evidence="1">Protein kinase domain-containing protein</fullName>
    </recommendedName>
</protein>
<dbReference type="InterPro" id="IPR011009">
    <property type="entry name" value="Kinase-like_dom_sf"/>
</dbReference>
<dbReference type="GO" id="GO:0005524">
    <property type="term" value="F:ATP binding"/>
    <property type="evidence" value="ECO:0007669"/>
    <property type="project" value="InterPro"/>
</dbReference>
<dbReference type="PANTHER" id="PTHR44329">
    <property type="entry name" value="SERINE/THREONINE-PROTEIN KINASE TNNI3K-RELATED"/>
    <property type="match status" value="1"/>
</dbReference>
<evidence type="ECO:0000313" key="3">
    <source>
        <dbReference type="Proteomes" id="UP000683360"/>
    </source>
</evidence>
<accession>A0A8S3U4W6</accession>
<dbReference type="PROSITE" id="PS00108">
    <property type="entry name" value="PROTEIN_KINASE_ST"/>
    <property type="match status" value="1"/>
</dbReference>
<proteinExistence type="predicted"/>
<dbReference type="InterPro" id="IPR000719">
    <property type="entry name" value="Prot_kinase_dom"/>
</dbReference>
<dbReference type="AlphaFoldDB" id="A0A8S3U4W6"/>
<dbReference type="Proteomes" id="UP000683360">
    <property type="component" value="Unassembled WGS sequence"/>
</dbReference>
<comment type="caution">
    <text evidence="2">The sequence shown here is derived from an EMBL/GenBank/DDBJ whole genome shotgun (WGS) entry which is preliminary data.</text>
</comment>
<dbReference type="SUPFAM" id="SSF56112">
    <property type="entry name" value="Protein kinase-like (PK-like)"/>
    <property type="match status" value="1"/>
</dbReference>